<dbReference type="EMBL" id="JBHSKF010000003">
    <property type="protein sequence ID" value="MFC5287305.1"/>
    <property type="molecule type" value="Genomic_DNA"/>
</dbReference>
<organism evidence="2 3">
    <name type="scientific">Actinokineospora guangxiensis</name>
    <dbReference type="NCBI Taxonomy" id="1490288"/>
    <lineage>
        <taxon>Bacteria</taxon>
        <taxon>Bacillati</taxon>
        <taxon>Actinomycetota</taxon>
        <taxon>Actinomycetes</taxon>
        <taxon>Pseudonocardiales</taxon>
        <taxon>Pseudonocardiaceae</taxon>
        <taxon>Actinokineospora</taxon>
    </lineage>
</organism>
<sequence length="60" mass="6791">MSASMNVVVNDEEQYSVWPVDRPLPAGWRSTGFAGERAECLAHIDAVWTDMRPRSVREGR</sequence>
<dbReference type="PANTHER" id="PTHR38444:SF1">
    <property type="entry name" value="ENTEROBACTIN BIOSYNTHESIS PROTEIN YBDZ"/>
    <property type="match status" value="1"/>
</dbReference>
<gene>
    <name evidence="2" type="ORF">ACFPM7_09610</name>
</gene>
<dbReference type="Gene3D" id="3.90.820.10">
    <property type="entry name" value="Structural Genomics, Unknown Function 30-nov-00 1gh9 Mol_id"/>
    <property type="match status" value="1"/>
</dbReference>
<dbReference type="InterPro" id="IPR037407">
    <property type="entry name" value="MLP_fam"/>
</dbReference>
<name>A0ABW0ELV6_9PSEU</name>
<dbReference type="RefSeq" id="WP_378246091.1">
    <property type="nucleotide sequence ID" value="NZ_JBHSKF010000003.1"/>
</dbReference>
<dbReference type="Proteomes" id="UP001596157">
    <property type="component" value="Unassembled WGS sequence"/>
</dbReference>
<accession>A0ABW0ELV6</accession>
<dbReference type="SMART" id="SM00923">
    <property type="entry name" value="MbtH"/>
    <property type="match status" value="1"/>
</dbReference>
<evidence type="ECO:0000259" key="1">
    <source>
        <dbReference type="SMART" id="SM00923"/>
    </source>
</evidence>
<comment type="caution">
    <text evidence="2">The sequence shown here is derived from an EMBL/GenBank/DDBJ whole genome shotgun (WGS) entry which is preliminary data.</text>
</comment>
<dbReference type="InterPro" id="IPR038020">
    <property type="entry name" value="MbtH-like_sf"/>
</dbReference>
<evidence type="ECO:0000313" key="2">
    <source>
        <dbReference type="EMBL" id="MFC5287305.1"/>
    </source>
</evidence>
<protein>
    <submittedName>
        <fullName evidence="2">MbtH family protein</fullName>
    </submittedName>
</protein>
<reference evidence="3" key="1">
    <citation type="journal article" date="2019" name="Int. J. Syst. Evol. Microbiol.">
        <title>The Global Catalogue of Microorganisms (GCM) 10K type strain sequencing project: providing services to taxonomists for standard genome sequencing and annotation.</title>
        <authorList>
            <consortium name="The Broad Institute Genomics Platform"/>
            <consortium name="The Broad Institute Genome Sequencing Center for Infectious Disease"/>
            <person name="Wu L."/>
            <person name="Ma J."/>
        </authorList>
    </citation>
    <scope>NUCLEOTIDE SEQUENCE [LARGE SCALE GENOMIC DNA]</scope>
    <source>
        <strain evidence="3">CCUG 59778</strain>
    </source>
</reference>
<dbReference type="InterPro" id="IPR005153">
    <property type="entry name" value="MbtH-like_dom"/>
</dbReference>
<feature type="domain" description="MbtH-like" evidence="1">
    <location>
        <begin position="1"/>
        <end position="46"/>
    </location>
</feature>
<dbReference type="PANTHER" id="PTHR38444">
    <property type="entry name" value="ENTEROBACTIN BIOSYNTHESIS PROTEIN YBDZ"/>
    <property type="match status" value="1"/>
</dbReference>
<dbReference type="SUPFAM" id="SSF160582">
    <property type="entry name" value="MbtH-like"/>
    <property type="match status" value="1"/>
</dbReference>
<evidence type="ECO:0000313" key="3">
    <source>
        <dbReference type="Proteomes" id="UP001596157"/>
    </source>
</evidence>
<dbReference type="Pfam" id="PF03621">
    <property type="entry name" value="MbtH"/>
    <property type="match status" value="1"/>
</dbReference>
<proteinExistence type="predicted"/>
<keyword evidence="3" id="KW-1185">Reference proteome</keyword>